<dbReference type="EMBL" id="FRAV01000002">
    <property type="protein sequence ID" value="SHK24152.1"/>
    <property type="molecule type" value="Genomic_DNA"/>
</dbReference>
<sequence length="150" mass="17550">MIASNPIYFINVNRSYNWELHRELYYKVGYTYYPDSKNDITKGWHYRKSDIADLNFKDTSANELGHERLKSYGGTEYSYGHKGSSEVYSFDQHTKNDAPELPMNGEIDLMPYYNSNVLGDEHKQPNYFLRSIAAEKDVLSLLWLTKIEIS</sequence>
<proteinExistence type="predicted"/>
<evidence type="ECO:0000313" key="1">
    <source>
        <dbReference type="EMBL" id="SHK24152.1"/>
    </source>
</evidence>
<accession>A0A1M6QV57</accession>
<evidence type="ECO:0000313" key="2">
    <source>
        <dbReference type="Proteomes" id="UP000184364"/>
    </source>
</evidence>
<reference evidence="2" key="1">
    <citation type="submission" date="2016-11" db="EMBL/GenBank/DDBJ databases">
        <authorList>
            <person name="Varghese N."/>
            <person name="Submissions S."/>
        </authorList>
    </citation>
    <scope>NUCLEOTIDE SEQUENCE [LARGE SCALE GENOMIC DNA]</scope>
    <source>
        <strain evidence="2">DSM 26899</strain>
    </source>
</reference>
<dbReference type="AlphaFoldDB" id="A0A1M6QV57"/>
<dbReference type="RefSeq" id="WP_073290344.1">
    <property type="nucleotide sequence ID" value="NZ_FRAV01000002.1"/>
</dbReference>
<gene>
    <name evidence="1" type="ORF">SAMN05444267_1002104</name>
</gene>
<keyword evidence="2" id="KW-1185">Reference proteome</keyword>
<dbReference type="OrthoDB" id="1258291at2"/>
<organism evidence="1 2">
    <name type="scientific">Chryseobacterium polytrichastri</name>
    <dbReference type="NCBI Taxonomy" id="1302687"/>
    <lineage>
        <taxon>Bacteria</taxon>
        <taxon>Pseudomonadati</taxon>
        <taxon>Bacteroidota</taxon>
        <taxon>Flavobacteriia</taxon>
        <taxon>Flavobacteriales</taxon>
        <taxon>Weeksellaceae</taxon>
        <taxon>Chryseobacterium group</taxon>
        <taxon>Chryseobacterium</taxon>
    </lineage>
</organism>
<dbReference type="STRING" id="1302687.SAMN05444267_1002104"/>
<name>A0A1M6QV57_9FLAO</name>
<dbReference type="Proteomes" id="UP000184364">
    <property type="component" value="Unassembled WGS sequence"/>
</dbReference>
<protein>
    <submittedName>
        <fullName evidence="1">Uncharacterized protein</fullName>
    </submittedName>
</protein>